<feature type="coiled-coil region" evidence="1">
    <location>
        <begin position="27"/>
        <end position="54"/>
    </location>
</feature>
<sequence length="303" mass="35001">MPLLVIIILLILAWFLYKLIYYRSNSFIELKNKIEKYTKDCNDLNDHIYELKRTHIGIDQLDYGKASYQDASNYNYKRPELKKQVFAPNICNCSRSVCDSARKQPFKYVCKYFNIKSTEENLEQFENMLNNFEAAENGKNLLVNEKNNIINGISSEIPFLIKTFDKKNLEKKLGFEPIDLSTIYFPKYIFKYTSSGGNAATQCDVVFNLDNLNRFVVYLSELVKFKKSAAGQRALMTSKLRKSILERDGYTCQKCGASQKNEPNLLLEVDHIIPISKGGITSVENLQTLCWRCNRSKGSKLDF</sequence>
<dbReference type="Gene3D" id="1.10.30.50">
    <property type="match status" value="1"/>
</dbReference>
<evidence type="ECO:0000259" key="2">
    <source>
        <dbReference type="SMART" id="SM00507"/>
    </source>
</evidence>
<dbReference type="SMART" id="SM00507">
    <property type="entry name" value="HNHc"/>
    <property type="match status" value="1"/>
</dbReference>
<dbReference type="InterPro" id="IPR003615">
    <property type="entry name" value="HNH_nuc"/>
</dbReference>
<dbReference type="EMBL" id="QRUN01000014">
    <property type="protein sequence ID" value="RGR67477.1"/>
    <property type="molecule type" value="Genomic_DNA"/>
</dbReference>
<dbReference type="PANTHER" id="PTHR33877:SF2">
    <property type="entry name" value="OS07G0170200 PROTEIN"/>
    <property type="match status" value="1"/>
</dbReference>
<organism evidence="3 4">
    <name type="scientific">Roseburia inulinivorans</name>
    <dbReference type="NCBI Taxonomy" id="360807"/>
    <lineage>
        <taxon>Bacteria</taxon>
        <taxon>Bacillati</taxon>
        <taxon>Bacillota</taxon>
        <taxon>Clostridia</taxon>
        <taxon>Lachnospirales</taxon>
        <taxon>Lachnospiraceae</taxon>
        <taxon>Roseburia</taxon>
    </lineage>
</organism>
<dbReference type="AlphaFoldDB" id="A0A3R6CIB5"/>
<evidence type="ECO:0000313" key="3">
    <source>
        <dbReference type="EMBL" id="RGR67477.1"/>
    </source>
</evidence>
<comment type="caution">
    <text evidence="3">The sequence shown here is derived from an EMBL/GenBank/DDBJ whole genome shotgun (WGS) entry which is preliminary data.</text>
</comment>
<dbReference type="Proteomes" id="UP000285820">
    <property type="component" value="Unassembled WGS sequence"/>
</dbReference>
<dbReference type="CDD" id="cd00085">
    <property type="entry name" value="HNHc"/>
    <property type="match status" value="1"/>
</dbReference>
<dbReference type="RefSeq" id="WP_118126380.1">
    <property type="nucleotide sequence ID" value="NZ_QRUN01000014.1"/>
</dbReference>
<proteinExistence type="predicted"/>
<dbReference type="GO" id="GO:0004519">
    <property type="term" value="F:endonuclease activity"/>
    <property type="evidence" value="ECO:0007669"/>
    <property type="project" value="UniProtKB-KW"/>
</dbReference>
<dbReference type="GO" id="GO:0008270">
    <property type="term" value="F:zinc ion binding"/>
    <property type="evidence" value="ECO:0007669"/>
    <property type="project" value="InterPro"/>
</dbReference>
<protein>
    <submittedName>
        <fullName evidence="3">HNH endonuclease</fullName>
    </submittedName>
</protein>
<dbReference type="InterPro" id="IPR052892">
    <property type="entry name" value="NA-targeting_endonuclease"/>
</dbReference>
<dbReference type="GO" id="GO:0003676">
    <property type="term" value="F:nucleic acid binding"/>
    <property type="evidence" value="ECO:0007669"/>
    <property type="project" value="InterPro"/>
</dbReference>
<dbReference type="PANTHER" id="PTHR33877">
    <property type="entry name" value="SLL1193 PROTEIN"/>
    <property type="match status" value="1"/>
</dbReference>
<keyword evidence="1" id="KW-0175">Coiled coil</keyword>
<keyword evidence="3" id="KW-0540">Nuclease</keyword>
<name>A0A3R6CIB5_9FIRM</name>
<dbReference type="InterPro" id="IPR002711">
    <property type="entry name" value="HNH"/>
</dbReference>
<evidence type="ECO:0000256" key="1">
    <source>
        <dbReference type="SAM" id="Coils"/>
    </source>
</evidence>
<evidence type="ECO:0000313" key="4">
    <source>
        <dbReference type="Proteomes" id="UP000285820"/>
    </source>
</evidence>
<accession>A0A3R6CIB5</accession>
<feature type="domain" description="HNH nuclease" evidence="2">
    <location>
        <begin position="239"/>
        <end position="295"/>
    </location>
</feature>
<gene>
    <name evidence="3" type="ORF">DWY29_10530</name>
</gene>
<dbReference type="Pfam" id="PF01844">
    <property type="entry name" value="HNH"/>
    <property type="match status" value="1"/>
</dbReference>
<reference evidence="3 4" key="1">
    <citation type="submission" date="2018-08" db="EMBL/GenBank/DDBJ databases">
        <title>A genome reference for cultivated species of the human gut microbiota.</title>
        <authorList>
            <person name="Zou Y."/>
            <person name="Xue W."/>
            <person name="Luo G."/>
        </authorList>
    </citation>
    <scope>NUCLEOTIDE SEQUENCE [LARGE SCALE GENOMIC DNA]</scope>
    <source>
        <strain evidence="3 4">AF24-4</strain>
    </source>
</reference>
<keyword evidence="3" id="KW-0378">Hydrolase</keyword>
<keyword evidence="3" id="KW-0255">Endonuclease</keyword>